<name>A0AAV4V8A3_CAEEX</name>
<evidence type="ECO:0000313" key="1">
    <source>
        <dbReference type="EMBL" id="GIY66151.1"/>
    </source>
</evidence>
<dbReference type="AlphaFoldDB" id="A0AAV4V8A3"/>
<keyword evidence="2" id="KW-1185">Reference proteome</keyword>
<dbReference type="EMBL" id="BPLR01014085">
    <property type="protein sequence ID" value="GIY66151.1"/>
    <property type="molecule type" value="Genomic_DNA"/>
</dbReference>
<comment type="caution">
    <text evidence="1">The sequence shown here is derived from an EMBL/GenBank/DDBJ whole genome shotgun (WGS) entry which is preliminary data.</text>
</comment>
<reference evidence="1 2" key="1">
    <citation type="submission" date="2021-06" db="EMBL/GenBank/DDBJ databases">
        <title>Caerostris extrusa draft genome.</title>
        <authorList>
            <person name="Kono N."/>
            <person name="Arakawa K."/>
        </authorList>
    </citation>
    <scope>NUCLEOTIDE SEQUENCE [LARGE SCALE GENOMIC DNA]</scope>
</reference>
<gene>
    <name evidence="1" type="ORF">CEXT_346891</name>
</gene>
<organism evidence="1 2">
    <name type="scientific">Caerostris extrusa</name>
    <name type="common">Bark spider</name>
    <name type="synonym">Caerostris bankana</name>
    <dbReference type="NCBI Taxonomy" id="172846"/>
    <lineage>
        <taxon>Eukaryota</taxon>
        <taxon>Metazoa</taxon>
        <taxon>Ecdysozoa</taxon>
        <taxon>Arthropoda</taxon>
        <taxon>Chelicerata</taxon>
        <taxon>Arachnida</taxon>
        <taxon>Araneae</taxon>
        <taxon>Araneomorphae</taxon>
        <taxon>Entelegynae</taxon>
        <taxon>Araneoidea</taxon>
        <taxon>Araneidae</taxon>
        <taxon>Caerostris</taxon>
    </lineage>
</organism>
<proteinExistence type="predicted"/>
<evidence type="ECO:0000313" key="2">
    <source>
        <dbReference type="Proteomes" id="UP001054945"/>
    </source>
</evidence>
<sequence length="187" mass="20974">MGYLYQIGLLPNGAISTWTWRPDGKLASALAVGTEGFRDRNKFILSSNREPQDSLTDEVPDGRAASISFAKVKTVLYQCRVIKKRSSTRPCSSNKQFLKRQPDILQGIAQNEIEQRHAILLYHSKKNAPSLFSIPFVRQRKDQKASRDHCPLGHPPGMTDCPAPLRLLSHLVSSVSGKVPFCWLSMR</sequence>
<dbReference type="Proteomes" id="UP001054945">
    <property type="component" value="Unassembled WGS sequence"/>
</dbReference>
<protein>
    <submittedName>
        <fullName evidence="1">Uncharacterized protein</fullName>
    </submittedName>
</protein>
<accession>A0AAV4V8A3</accession>